<evidence type="ECO:0008006" key="4">
    <source>
        <dbReference type="Google" id="ProtNLM"/>
    </source>
</evidence>
<dbReference type="EMBL" id="JANLCK010000005">
    <property type="protein sequence ID" value="MCS5726443.1"/>
    <property type="molecule type" value="Genomic_DNA"/>
</dbReference>
<gene>
    <name evidence="2" type="ORF">N1028_11120</name>
</gene>
<evidence type="ECO:0000256" key="1">
    <source>
        <dbReference type="SAM" id="SignalP"/>
    </source>
</evidence>
<keyword evidence="1" id="KW-0732">Signal</keyword>
<proteinExistence type="predicted"/>
<protein>
    <recommendedName>
        <fullName evidence="4">WxL domain-containing protein</fullName>
    </recommendedName>
</protein>
<dbReference type="RefSeq" id="WP_259528696.1">
    <property type="nucleotide sequence ID" value="NZ_JANLCK010000005.1"/>
</dbReference>
<reference evidence="2" key="1">
    <citation type="submission" date="2022-08" db="EMBL/GenBank/DDBJ databases">
        <authorList>
            <person name="Deng Y."/>
            <person name="Han X.-F."/>
            <person name="Zhang Y.-Q."/>
        </authorList>
    </citation>
    <scope>NUCLEOTIDE SEQUENCE</scope>
    <source>
        <strain evidence="2">CPCC 203407</strain>
    </source>
</reference>
<name>A0AA42BWK8_9MICO</name>
<dbReference type="Proteomes" id="UP001165587">
    <property type="component" value="Unassembled WGS sequence"/>
</dbReference>
<accession>A0AA42BWK8</accession>
<organism evidence="2 3">
    <name type="scientific">Herbiconiux oxytropis</name>
    <dbReference type="NCBI Taxonomy" id="2970915"/>
    <lineage>
        <taxon>Bacteria</taxon>
        <taxon>Bacillati</taxon>
        <taxon>Actinomycetota</taxon>
        <taxon>Actinomycetes</taxon>
        <taxon>Micrococcales</taxon>
        <taxon>Microbacteriaceae</taxon>
        <taxon>Herbiconiux</taxon>
    </lineage>
</organism>
<feature type="chain" id="PRO_5041325888" description="WxL domain-containing protein" evidence="1">
    <location>
        <begin position="30"/>
        <end position="349"/>
    </location>
</feature>
<keyword evidence="3" id="KW-1185">Reference proteome</keyword>
<comment type="caution">
    <text evidence="2">The sequence shown here is derived from an EMBL/GenBank/DDBJ whole genome shotgun (WGS) entry which is preliminary data.</text>
</comment>
<dbReference type="AlphaFoldDB" id="A0AA42BWK8"/>
<feature type="signal peptide" evidence="1">
    <location>
        <begin position="1"/>
        <end position="29"/>
    </location>
</feature>
<evidence type="ECO:0000313" key="2">
    <source>
        <dbReference type="EMBL" id="MCS5726443.1"/>
    </source>
</evidence>
<evidence type="ECO:0000313" key="3">
    <source>
        <dbReference type="Proteomes" id="UP001165587"/>
    </source>
</evidence>
<sequence>MIRTTSIRVAAVGILAAALVAGSATAALAATEPVATVGSKGALYAASGADGSIIPKATQLGFEDPVIARPDTVDLNATFPGSADTTMAKTFVAPRGQENDPSKWVAWTDTYLDDNANMYLPVLSLGNQTSGNLSTVKAGGDFSLGFAFMKNNGLTVSDGGAYFTFINVDNGGTWTFATPSDVVVPPVEGGEFDVELNADVVDGGPQVLTLSNPASTSATIGNAAMVDGKSTSTGTLGAFTVTDTRYSTHPGWTLTSMVTEFTKNDDATKKIGAQQLGLAPKIAAANPNVVVSDPQVAGTGVYPSVFAQANPDKPAAGAVSFDADLKFVAPVGSAVGTYTSKLTLTLVSK</sequence>